<dbReference type="GeneID" id="122215066"/>
<dbReference type="RefSeq" id="XP_042786170.1">
    <property type="nucleotide sequence ID" value="XM_042930236.1"/>
</dbReference>
<keyword evidence="2 8" id="KW-0689">Ribosomal protein</keyword>
<dbReference type="Pfam" id="PF00298">
    <property type="entry name" value="Ribosomal_L11"/>
    <property type="match status" value="1"/>
</dbReference>
<dbReference type="KEGG" id="plez:122215066"/>
<dbReference type="InterPro" id="IPR020785">
    <property type="entry name" value="Ribosomal_uL11_CS"/>
</dbReference>
<gene>
    <name evidence="11" type="primary">LOC122215066</name>
</gene>
<feature type="domain" description="Large ribosomal subunit protein uL11 C-terminal" evidence="9">
    <location>
        <begin position="75"/>
        <end position="143"/>
    </location>
</feature>
<dbReference type="GO" id="GO:0022625">
    <property type="term" value="C:cytosolic large ribosomal subunit"/>
    <property type="evidence" value="ECO:0007669"/>
    <property type="project" value="TreeGrafter"/>
</dbReference>
<protein>
    <recommendedName>
        <fullName evidence="4">Large ribosomal subunit protein uL11</fullName>
    </recommendedName>
    <alternativeName>
        <fullName evidence="5">60S ribosomal protein L12</fullName>
    </alternativeName>
</protein>
<evidence type="ECO:0000256" key="7">
    <source>
        <dbReference type="ARBA" id="ARBA00046571"/>
    </source>
</evidence>
<reference evidence="11" key="1">
    <citation type="journal article" date="2019" name="bioRxiv">
        <title>Long live the king: chromosome-level assembly of the lion (Panthera leo) using linked-read, Hi-C, and long read data.</title>
        <authorList>
            <person name="Armstrong E.E."/>
            <person name="Taylor R.W."/>
            <person name="Miller D.E."/>
            <person name="Kaelin C."/>
            <person name="Barsh G."/>
            <person name="Hadly E.A."/>
            <person name="Petrov D."/>
        </authorList>
    </citation>
    <scope>NUCLEOTIDE SEQUENCE [LARGE SCALE GENOMIC DNA]</scope>
</reference>
<accession>A0A8C8WI31</accession>
<evidence type="ECO:0000313" key="11">
    <source>
        <dbReference type="Ensembl" id="ENSPLOP00000004229.1"/>
    </source>
</evidence>
<sequence length="165" mass="18329">MLPKFNPNAIKVVYLRCTNGKVGATSVLAPKIVPLRLSPKKIGDDIAKATGDWQGLRITVKLIVRNRQLQTEVVSPASALIIKVLKELPRDRKKQKNIKHSGNITFDEIVNIAWQMRHRFLARELSGNIKEILGTTQSVGYNVDVCHPHDIIDDINSGSVECLAS</sequence>
<evidence type="ECO:0000256" key="3">
    <source>
        <dbReference type="ARBA" id="ARBA00023274"/>
    </source>
</evidence>
<comment type="function">
    <text evidence="6">Component of the large ribosomal subunit. The ribosome is a large ribonucleoprotein complex responsible for the synthesis of proteins in the cell. Binds directly to 26S ribosomal RNA.</text>
</comment>
<organism evidence="11 12">
    <name type="scientific">Panthera leo</name>
    <name type="common">Lion</name>
    <dbReference type="NCBI Taxonomy" id="9689"/>
    <lineage>
        <taxon>Eukaryota</taxon>
        <taxon>Metazoa</taxon>
        <taxon>Chordata</taxon>
        <taxon>Craniata</taxon>
        <taxon>Vertebrata</taxon>
        <taxon>Euteleostomi</taxon>
        <taxon>Mammalia</taxon>
        <taxon>Eutheria</taxon>
        <taxon>Laurasiatheria</taxon>
        <taxon>Carnivora</taxon>
        <taxon>Feliformia</taxon>
        <taxon>Felidae</taxon>
        <taxon>Pantherinae</taxon>
        <taxon>Panthera</taxon>
    </lineage>
</organism>
<dbReference type="SMART" id="SM00649">
    <property type="entry name" value="RL11"/>
    <property type="match status" value="1"/>
</dbReference>
<comment type="subunit">
    <text evidence="7">Component of the large ribosomal subunit. Mature ribosomes consist of a small (40S) and a large (60S) subunit. The 40S subunit contains about 33 different proteins and 1 molecule of RNA (18S). The 60S subunit contains about 49 different proteins and 3 molecules of RNA (28S, 5.8S and 5S).</text>
</comment>
<dbReference type="PANTHER" id="PTHR11661:SF2">
    <property type="entry name" value="LARGE RIBOSOMAL SUBUNIT PROTEIN UL11"/>
    <property type="match status" value="1"/>
</dbReference>
<evidence type="ECO:0000256" key="6">
    <source>
        <dbReference type="ARBA" id="ARBA00045484"/>
    </source>
</evidence>
<dbReference type="Proteomes" id="UP000694399">
    <property type="component" value="Chromosome B1"/>
</dbReference>
<dbReference type="Ensembl" id="ENSPLOT00000004646.1">
    <property type="protein sequence ID" value="ENSPLOP00000004229.1"/>
    <property type="gene ID" value="ENSPLOG00000003085.1"/>
</dbReference>
<dbReference type="GeneTree" id="ENSGT00390000006922"/>
<evidence type="ECO:0000259" key="10">
    <source>
        <dbReference type="Pfam" id="PF03946"/>
    </source>
</evidence>
<dbReference type="Gene3D" id="3.30.1550.10">
    <property type="entry name" value="Ribosomal protein L11/L12, N-terminal domain"/>
    <property type="match status" value="1"/>
</dbReference>
<dbReference type="OMA" id="VCHPHDI"/>
<evidence type="ECO:0000256" key="2">
    <source>
        <dbReference type="ARBA" id="ARBA00022980"/>
    </source>
</evidence>
<name>A0A8C8WI31_PANLE</name>
<dbReference type="InterPro" id="IPR036796">
    <property type="entry name" value="Ribosomal_uL11_N_sf"/>
</dbReference>
<dbReference type="InterPro" id="IPR020783">
    <property type="entry name" value="Ribosomal_uL11_C"/>
</dbReference>
<dbReference type="GO" id="GO:0070180">
    <property type="term" value="F:large ribosomal subunit rRNA binding"/>
    <property type="evidence" value="ECO:0007669"/>
    <property type="project" value="TreeGrafter"/>
</dbReference>
<dbReference type="FunFam" id="1.10.10.250:FF:000002">
    <property type="entry name" value="60S ribosomal protein L12"/>
    <property type="match status" value="1"/>
</dbReference>
<evidence type="ECO:0000256" key="8">
    <source>
        <dbReference type="RuleBase" id="RU003978"/>
    </source>
</evidence>
<evidence type="ECO:0000256" key="4">
    <source>
        <dbReference type="ARBA" id="ARBA00035203"/>
    </source>
</evidence>
<dbReference type="HAMAP" id="MF_00736">
    <property type="entry name" value="Ribosomal_uL11"/>
    <property type="match status" value="1"/>
</dbReference>
<feature type="domain" description="Large ribosomal subunit protein uL11 N-terminal" evidence="10">
    <location>
        <begin position="13"/>
        <end position="68"/>
    </location>
</feature>
<evidence type="ECO:0000313" key="12">
    <source>
        <dbReference type="Proteomes" id="UP000694399"/>
    </source>
</evidence>
<dbReference type="PANTHER" id="PTHR11661">
    <property type="entry name" value="60S RIBOSOMAL PROTEIN L12"/>
    <property type="match status" value="1"/>
</dbReference>
<dbReference type="InterPro" id="IPR000911">
    <property type="entry name" value="Ribosomal_uL11"/>
</dbReference>
<comment type="similarity">
    <text evidence="1 8">Belongs to the universal ribosomal protein uL11 family.</text>
</comment>
<dbReference type="SUPFAM" id="SSF46906">
    <property type="entry name" value="Ribosomal protein L11, C-terminal domain"/>
    <property type="match status" value="1"/>
</dbReference>
<reference evidence="11" key="3">
    <citation type="submission" date="2025-09" db="UniProtKB">
        <authorList>
            <consortium name="Ensembl"/>
        </authorList>
    </citation>
    <scope>IDENTIFICATION</scope>
</reference>
<dbReference type="GO" id="GO:0003735">
    <property type="term" value="F:structural constituent of ribosome"/>
    <property type="evidence" value="ECO:0007669"/>
    <property type="project" value="InterPro"/>
</dbReference>
<dbReference type="FunFam" id="3.30.1550.10:FF:000002">
    <property type="entry name" value="60S ribosomal protein L12"/>
    <property type="match status" value="1"/>
</dbReference>
<dbReference type="InterPro" id="IPR020784">
    <property type="entry name" value="Ribosomal_uL11_N"/>
</dbReference>
<dbReference type="InterPro" id="IPR036769">
    <property type="entry name" value="Ribosomal_uL11_C_sf"/>
</dbReference>
<dbReference type="SUPFAM" id="SSF54747">
    <property type="entry name" value="Ribosomal L11/L12e N-terminal domain"/>
    <property type="match status" value="1"/>
</dbReference>
<dbReference type="Gene3D" id="1.10.10.250">
    <property type="entry name" value="Ribosomal protein L11, C-terminal domain"/>
    <property type="match status" value="1"/>
</dbReference>
<evidence type="ECO:0000256" key="1">
    <source>
        <dbReference type="ARBA" id="ARBA00010537"/>
    </source>
</evidence>
<dbReference type="GO" id="GO:0006412">
    <property type="term" value="P:translation"/>
    <property type="evidence" value="ECO:0007669"/>
    <property type="project" value="InterPro"/>
</dbReference>
<evidence type="ECO:0000256" key="5">
    <source>
        <dbReference type="ARBA" id="ARBA00035320"/>
    </source>
</evidence>
<dbReference type="AlphaFoldDB" id="A0A8C8WI31"/>
<reference evidence="11" key="2">
    <citation type="submission" date="2025-08" db="UniProtKB">
        <authorList>
            <consortium name="Ensembl"/>
        </authorList>
    </citation>
    <scope>IDENTIFICATION</scope>
</reference>
<dbReference type="PROSITE" id="PS00359">
    <property type="entry name" value="RIBOSOMAL_L11"/>
    <property type="match status" value="1"/>
</dbReference>
<keyword evidence="3 8" id="KW-0687">Ribonucleoprotein</keyword>
<evidence type="ECO:0000259" key="9">
    <source>
        <dbReference type="Pfam" id="PF00298"/>
    </source>
</evidence>
<dbReference type="Pfam" id="PF03946">
    <property type="entry name" value="Ribosomal_L11_N"/>
    <property type="match status" value="1"/>
</dbReference>
<proteinExistence type="inferred from homology"/>
<keyword evidence="12" id="KW-1185">Reference proteome</keyword>